<evidence type="ECO:0000313" key="3">
    <source>
        <dbReference type="Proteomes" id="UP000461010"/>
    </source>
</evidence>
<dbReference type="EMBL" id="WFKJ01000001">
    <property type="protein sequence ID" value="KAB7892959.1"/>
    <property type="molecule type" value="Genomic_DNA"/>
</dbReference>
<dbReference type="Gene3D" id="3.30.530.20">
    <property type="match status" value="1"/>
</dbReference>
<evidence type="ECO:0000313" key="1">
    <source>
        <dbReference type="EMBL" id="KAB7886745.1"/>
    </source>
</evidence>
<dbReference type="EMBL" id="WFKK01000038">
    <property type="protein sequence ID" value="KAB7886745.1"/>
    <property type="molecule type" value="Genomic_DNA"/>
</dbReference>
<proteinExistence type="predicted"/>
<dbReference type="CDD" id="cd07820">
    <property type="entry name" value="SRPBCC_3"/>
    <property type="match status" value="1"/>
</dbReference>
<name>A0A6L4WT76_9BACT</name>
<accession>A0A6L4WT76</accession>
<sequence>MKKFEKISTINCKIEDLFEFHIDIKNLQNITPPDTKVNLLNKDFVPVEGGVLKIKTVKSFIPTTWEVQIAKIQKPNILVDIALKSPFKYWKHSHVFTQKGNICELKDIVEYELPFGKIGDLFDFFIQNELKKMFDYRHKVTKEILNYKSRK</sequence>
<reference evidence="3 4" key="1">
    <citation type="submission" date="2019-10" db="EMBL/GenBank/DDBJ databases">
        <title>Poseidonibacter ostreae sp. nov., isolated from the gut of the Ostrea denselamellosa.</title>
        <authorList>
            <person name="Choi A."/>
        </authorList>
    </citation>
    <scope>NUCLEOTIDE SEQUENCE [LARGE SCALE GENOMIC DNA]</scope>
    <source>
        <strain evidence="1 4">SJOD-M-33</strain>
        <strain evidence="2 3">SJOD-M-5</strain>
    </source>
</reference>
<protein>
    <recommendedName>
        <fullName evidence="5">Ribosome association toxin RatA</fullName>
    </recommendedName>
</protein>
<dbReference type="RefSeq" id="WP_152187345.1">
    <property type="nucleotide sequence ID" value="NZ_WFKI01000029.1"/>
</dbReference>
<comment type="caution">
    <text evidence="1">The sequence shown here is derived from an EMBL/GenBank/DDBJ whole genome shotgun (WGS) entry which is preliminary data.</text>
</comment>
<dbReference type="InterPro" id="IPR023393">
    <property type="entry name" value="START-like_dom_sf"/>
</dbReference>
<dbReference type="Proteomes" id="UP000472839">
    <property type="component" value="Unassembled WGS sequence"/>
</dbReference>
<evidence type="ECO:0000313" key="4">
    <source>
        <dbReference type="Proteomes" id="UP000472839"/>
    </source>
</evidence>
<evidence type="ECO:0008006" key="5">
    <source>
        <dbReference type="Google" id="ProtNLM"/>
    </source>
</evidence>
<organism evidence="1 4">
    <name type="scientific">Poseidonibacter ostreae</name>
    <dbReference type="NCBI Taxonomy" id="2654171"/>
    <lineage>
        <taxon>Bacteria</taxon>
        <taxon>Pseudomonadati</taxon>
        <taxon>Campylobacterota</taxon>
        <taxon>Epsilonproteobacteria</taxon>
        <taxon>Campylobacterales</taxon>
        <taxon>Arcobacteraceae</taxon>
        <taxon>Poseidonibacter</taxon>
    </lineage>
</organism>
<evidence type="ECO:0000313" key="2">
    <source>
        <dbReference type="EMBL" id="KAB7892959.1"/>
    </source>
</evidence>
<keyword evidence="3" id="KW-1185">Reference proteome</keyword>
<dbReference type="AlphaFoldDB" id="A0A6L4WT76"/>
<dbReference type="SUPFAM" id="SSF55961">
    <property type="entry name" value="Bet v1-like"/>
    <property type="match status" value="1"/>
</dbReference>
<dbReference type="Proteomes" id="UP000461010">
    <property type="component" value="Unassembled WGS sequence"/>
</dbReference>
<gene>
    <name evidence="2" type="ORF">GBG18_00365</name>
    <name evidence="1" type="ORF">GBG19_11660</name>
</gene>